<evidence type="ECO:0000313" key="2">
    <source>
        <dbReference type="EMBL" id="KAA6378505.1"/>
    </source>
</evidence>
<feature type="region of interest" description="Disordered" evidence="1">
    <location>
        <begin position="233"/>
        <end position="285"/>
    </location>
</feature>
<protein>
    <submittedName>
        <fullName evidence="2">Uncharacterized protein</fullName>
    </submittedName>
</protein>
<proteinExistence type="predicted"/>
<gene>
    <name evidence="2" type="ORF">EZS28_025967</name>
</gene>
<evidence type="ECO:0000313" key="3">
    <source>
        <dbReference type="Proteomes" id="UP000324800"/>
    </source>
</evidence>
<dbReference type="EMBL" id="SNRW01009096">
    <property type="protein sequence ID" value="KAA6378505.1"/>
    <property type="molecule type" value="Genomic_DNA"/>
</dbReference>
<name>A0A5J4V844_9EUKA</name>
<dbReference type="Proteomes" id="UP000324800">
    <property type="component" value="Unassembled WGS sequence"/>
</dbReference>
<accession>A0A5J4V844</accession>
<organism evidence="2 3">
    <name type="scientific">Streblomastix strix</name>
    <dbReference type="NCBI Taxonomy" id="222440"/>
    <lineage>
        <taxon>Eukaryota</taxon>
        <taxon>Metamonada</taxon>
        <taxon>Preaxostyla</taxon>
        <taxon>Oxymonadida</taxon>
        <taxon>Streblomastigidae</taxon>
        <taxon>Streblomastix</taxon>
    </lineage>
</organism>
<comment type="caution">
    <text evidence="2">The sequence shown here is derived from an EMBL/GenBank/DDBJ whole genome shotgun (WGS) entry which is preliminary data.</text>
</comment>
<feature type="compositionally biased region" description="Basic residues" evidence="1">
    <location>
        <begin position="241"/>
        <end position="251"/>
    </location>
</feature>
<dbReference type="AlphaFoldDB" id="A0A5J4V844"/>
<sequence length="285" mass="33561">MTLALMGMTEQSNLLKTQPSLVIRPGYNNYLIKSLSALPQTEGAHHASKLIAQQVKDLIRCKPKIMLTEQAQDLTRKPTLKIHVAAFLLLLSQLQQQSLNHYTPFNHFYNKPPQQKMQEQSPLQYPFQYFGQPMQLPINPTQFLAIPPLNPFLPMMSQPQTQISELRLTNNETLRDQQNVIQPSHKQNQQQFKQLKDRNKVRQQPEVYTIYQFHQYRYIFNNKPHEYQYYLTQQRDQQQKQIKRSISPKHKRSDESEEDDFLDETMSGIAITHLPPHRNDIETAQ</sequence>
<reference evidence="2 3" key="1">
    <citation type="submission" date="2019-03" db="EMBL/GenBank/DDBJ databases">
        <title>Single cell metagenomics reveals metabolic interactions within the superorganism composed of flagellate Streblomastix strix and complex community of Bacteroidetes bacteria on its surface.</title>
        <authorList>
            <person name="Treitli S.C."/>
            <person name="Kolisko M."/>
            <person name="Husnik F."/>
            <person name="Keeling P."/>
            <person name="Hampl V."/>
        </authorList>
    </citation>
    <scope>NUCLEOTIDE SEQUENCE [LARGE SCALE GENOMIC DNA]</scope>
    <source>
        <strain evidence="2">ST1C</strain>
    </source>
</reference>
<evidence type="ECO:0000256" key="1">
    <source>
        <dbReference type="SAM" id="MobiDB-lite"/>
    </source>
</evidence>